<dbReference type="Pfam" id="PF00651">
    <property type="entry name" value="BTB"/>
    <property type="match status" value="1"/>
</dbReference>
<name>A0A0D0B6Q3_9AGAM</name>
<protein>
    <recommendedName>
        <fullName evidence="1">BTB domain-containing protein</fullName>
    </recommendedName>
</protein>
<dbReference type="SUPFAM" id="SSF54695">
    <property type="entry name" value="POZ domain"/>
    <property type="match status" value="1"/>
</dbReference>
<evidence type="ECO:0000313" key="3">
    <source>
        <dbReference type="Proteomes" id="UP000054485"/>
    </source>
</evidence>
<gene>
    <name evidence="2" type="ORF">CY34DRAFT_805232</name>
</gene>
<keyword evidence="3" id="KW-1185">Reference proteome</keyword>
<dbReference type="Proteomes" id="UP000054485">
    <property type="component" value="Unassembled WGS sequence"/>
</dbReference>
<proteinExistence type="predicted"/>
<accession>A0A0D0B6Q3</accession>
<dbReference type="AlphaFoldDB" id="A0A0D0B6Q3"/>
<dbReference type="Gene3D" id="3.30.710.10">
    <property type="entry name" value="Potassium Channel Kv1.1, Chain A"/>
    <property type="match status" value="1"/>
</dbReference>
<dbReference type="InterPro" id="IPR011333">
    <property type="entry name" value="SKP1/BTB/POZ_sf"/>
</dbReference>
<evidence type="ECO:0000313" key="2">
    <source>
        <dbReference type="EMBL" id="KIK42172.1"/>
    </source>
</evidence>
<organism evidence="2 3">
    <name type="scientific">Suillus luteus UH-Slu-Lm8-n1</name>
    <dbReference type="NCBI Taxonomy" id="930992"/>
    <lineage>
        <taxon>Eukaryota</taxon>
        <taxon>Fungi</taxon>
        <taxon>Dikarya</taxon>
        <taxon>Basidiomycota</taxon>
        <taxon>Agaricomycotina</taxon>
        <taxon>Agaricomycetes</taxon>
        <taxon>Agaricomycetidae</taxon>
        <taxon>Boletales</taxon>
        <taxon>Suillineae</taxon>
        <taxon>Suillaceae</taxon>
        <taxon>Suillus</taxon>
    </lineage>
</organism>
<dbReference type="InterPro" id="IPR000210">
    <property type="entry name" value="BTB/POZ_dom"/>
</dbReference>
<dbReference type="STRING" id="930992.A0A0D0B6Q3"/>
<dbReference type="OrthoDB" id="3357985at2759"/>
<reference evidence="2 3" key="1">
    <citation type="submission" date="2014-04" db="EMBL/GenBank/DDBJ databases">
        <authorList>
            <consortium name="DOE Joint Genome Institute"/>
            <person name="Kuo A."/>
            <person name="Ruytinx J."/>
            <person name="Rineau F."/>
            <person name="Colpaert J."/>
            <person name="Kohler A."/>
            <person name="Nagy L.G."/>
            <person name="Floudas D."/>
            <person name="Copeland A."/>
            <person name="Barry K.W."/>
            <person name="Cichocki N."/>
            <person name="Veneault-Fourrey C."/>
            <person name="LaButti K."/>
            <person name="Lindquist E.A."/>
            <person name="Lipzen A."/>
            <person name="Lundell T."/>
            <person name="Morin E."/>
            <person name="Murat C."/>
            <person name="Sun H."/>
            <person name="Tunlid A."/>
            <person name="Henrissat B."/>
            <person name="Grigoriev I.V."/>
            <person name="Hibbett D.S."/>
            <person name="Martin F."/>
            <person name="Nordberg H.P."/>
            <person name="Cantor M.N."/>
            <person name="Hua S.X."/>
        </authorList>
    </citation>
    <scope>NUCLEOTIDE SEQUENCE [LARGE SCALE GENOMIC DNA]</scope>
    <source>
        <strain evidence="2 3">UH-Slu-Lm8-n1</strain>
    </source>
</reference>
<dbReference type="EMBL" id="KN835246">
    <property type="protein sequence ID" value="KIK42172.1"/>
    <property type="molecule type" value="Genomic_DNA"/>
</dbReference>
<evidence type="ECO:0000259" key="1">
    <source>
        <dbReference type="Pfam" id="PF00651"/>
    </source>
</evidence>
<feature type="domain" description="BTB" evidence="1">
    <location>
        <begin position="31"/>
        <end position="124"/>
    </location>
</feature>
<reference evidence="3" key="2">
    <citation type="submission" date="2015-01" db="EMBL/GenBank/DDBJ databases">
        <title>Evolutionary Origins and Diversification of the Mycorrhizal Mutualists.</title>
        <authorList>
            <consortium name="DOE Joint Genome Institute"/>
            <consortium name="Mycorrhizal Genomics Consortium"/>
            <person name="Kohler A."/>
            <person name="Kuo A."/>
            <person name="Nagy L.G."/>
            <person name="Floudas D."/>
            <person name="Copeland A."/>
            <person name="Barry K.W."/>
            <person name="Cichocki N."/>
            <person name="Veneault-Fourrey C."/>
            <person name="LaButti K."/>
            <person name="Lindquist E.A."/>
            <person name="Lipzen A."/>
            <person name="Lundell T."/>
            <person name="Morin E."/>
            <person name="Murat C."/>
            <person name="Riley R."/>
            <person name="Ohm R."/>
            <person name="Sun H."/>
            <person name="Tunlid A."/>
            <person name="Henrissat B."/>
            <person name="Grigoriev I.V."/>
            <person name="Hibbett D.S."/>
            <person name="Martin F."/>
        </authorList>
    </citation>
    <scope>NUCLEOTIDE SEQUENCE [LARGE SCALE GENOMIC DNA]</scope>
    <source>
        <strain evidence="3">UH-Slu-Lm8-n1</strain>
    </source>
</reference>
<dbReference type="HOGENOM" id="CLU_052397_0_1_1"/>
<sequence length="309" mass="34127">MSNAEEPTTTAAAPFNNLDGDVILRSTFDCVDFHTFKVILSLMSPVFKDMFTLPQTGLRSGVSSVPVIPVTESSATLEFLLLLCYPAATPATFSSFSHAAAVMEAAKKYDMQAVLSRAVNFAITQFLPAHALELYALFCQFGWQDHAQTAATRALEIKDLGRPSHAFNGLRNITGFDYHRLLAYHQECGVAIQEVVNSLSYNGQEWMCGQNTLCTTAISMQPYHAPPPWFDEYLDLSGKELLARPCESTLLEPTSYIRATIKAIESAKSHVCNNCKTDLKVMESMDRFRALYVLKVKTAIATVKLADSD</sequence>
<dbReference type="InParanoid" id="A0A0D0B6Q3"/>